<reference evidence="5 6" key="1">
    <citation type="submission" date="2015-08" db="EMBL/GenBank/DDBJ databases">
        <title>Draft genome sequence of cellulolytic and xylanolytic Paenibacillus sp. A59, isolated from a decaying forest soil from Patagonia, Argentina.</title>
        <authorList>
            <person name="Ghio S."/>
            <person name="Caceres A.M."/>
            <person name="Talia P."/>
            <person name="Grasso D."/>
            <person name="Campos E."/>
        </authorList>
    </citation>
    <scope>NUCLEOTIDE SEQUENCE [LARGE SCALE GENOMIC DNA]</scope>
    <source>
        <strain evidence="5 6">A59</strain>
    </source>
</reference>
<name>A0A0N0C4M0_9BACL</name>
<dbReference type="GO" id="GO:0008757">
    <property type="term" value="F:S-adenosylmethionine-dependent methyltransferase activity"/>
    <property type="evidence" value="ECO:0007669"/>
    <property type="project" value="InterPro"/>
</dbReference>
<gene>
    <name evidence="5" type="ORF">AMS66_15285</name>
</gene>
<dbReference type="CDD" id="cd02440">
    <property type="entry name" value="AdoMet_MTases"/>
    <property type="match status" value="1"/>
</dbReference>
<dbReference type="RefSeq" id="WP_053781593.1">
    <property type="nucleotide sequence ID" value="NZ_LITU01000059.1"/>
</dbReference>
<dbReference type="Pfam" id="PF08241">
    <property type="entry name" value="Methyltransf_11"/>
    <property type="match status" value="1"/>
</dbReference>
<dbReference type="Proteomes" id="UP000037688">
    <property type="component" value="Unassembled WGS sequence"/>
</dbReference>
<evidence type="ECO:0000313" key="5">
    <source>
        <dbReference type="EMBL" id="KOY15974.1"/>
    </source>
</evidence>
<dbReference type="InterPro" id="IPR051052">
    <property type="entry name" value="Diverse_substrate_MTase"/>
</dbReference>
<accession>A0A0N0C4M0</accession>
<dbReference type="PANTHER" id="PTHR44942">
    <property type="entry name" value="METHYLTRANSF_11 DOMAIN-CONTAINING PROTEIN"/>
    <property type="match status" value="1"/>
</dbReference>
<dbReference type="GO" id="GO:0032259">
    <property type="term" value="P:methylation"/>
    <property type="evidence" value="ECO:0007669"/>
    <property type="project" value="UniProtKB-KW"/>
</dbReference>
<dbReference type="EMBL" id="LITU01000059">
    <property type="protein sequence ID" value="KOY15974.1"/>
    <property type="molecule type" value="Genomic_DNA"/>
</dbReference>
<feature type="domain" description="Methyltransferase type 11" evidence="4">
    <location>
        <begin position="47"/>
        <end position="141"/>
    </location>
</feature>
<keyword evidence="6" id="KW-1185">Reference proteome</keyword>
<evidence type="ECO:0000259" key="4">
    <source>
        <dbReference type="Pfam" id="PF08241"/>
    </source>
</evidence>
<comment type="similarity">
    <text evidence="1">Belongs to the methyltransferase superfamily.</text>
</comment>
<dbReference type="SUPFAM" id="SSF53335">
    <property type="entry name" value="S-adenosyl-L-methionine-dependent methyltransferases"/>
    <property type="match status" value="1"/>
</dbReference>
<organism evidence="5 6">
    <name type="scientific">Paenibacillus xylanivorans</name>
    <dbReference type="NCBI Taxonomy" id="1705561"/>
    <lineage>
        <taxon>Bacteria</taxon>
        <taxon>Bacillati</taxon>
        <taxon>Bacillota</taxon>
        <taxon>Bacilli</taxon>
        <taxon>Bacillales</taxon>
        <taxon>Paenibacillaceae</taxon>
        <taxon>Paenibacillus</taxon>
    </lineage>
</organism>
<evidence type="ECO:0000256" key="2">
    <source>
        <dbReference type="ARBA" id="ARBA00022603"/>
    </source>
</evidence>
<dbReference type="Gene3D" id="3.40.50.150">
    <property type="entry name" value="Vaccinia Virus protein VP39"/>
    <property type="match status" value="1"/>
</dbReference>
<dbReference type="InterPro" id="IPR013216">
    <property type="entry name" value="Methyltransf_11"/>
</dbReference>
<keyword evidence="3 5" id="KW-0808">Transferase</keyword>
<dbReference type="OrthoDB" id="9797252at2"/>
<sequence length="271" mass="30649">MQDIRRNNVERFKGFGTLYDQNRPAAPTEVVDILTNYLGSKPRMVADIGCGTGLSSWIWLNEAERVIGVEPSDDMRAVAESKWEAAGKPDHLRFVSGLSHELGLPDGSVDIVTCSQSFHWMEPQSTLREFARVLRPGGIFAAYDCDWPPVIDWQLEQAYLQLNTEADHRAASLALQENQAHKWSKDGHLQQIKQSGLFRYSHEIVFHHRETFDADRYVNLALSQGGLQTAVKLGATDLLTVADEFRQLATRIFDGESRQVLFSYRMRLGIV</sequence>
<dbReference type="InterPro" id="IPR029063">
    <property type="entry name" value="SAM-dependent_MTases_sf"/>
</dbReference>
<dbReference type="PATRIC" id="fig|1705561.3.peg.3002"/>
<comment type="caution">
    <text evidence="5">The sequence shown here is derived from an EMBL/GenBank/DDBJ whole genome shotgun (WGS) entry which is preliminary data.</text>
</comment>
<proteinExistence type="inferred from homology"/>
<dbReference type="PANTHER" id="PTHR44942:SF4">
    <property type="entry name" value="METHYLTRANSFERASE TYPE 11 DOMAIN-CONTAINING PROTEIN"/>
    <property type="match status" value="1"/>
</dbReference>
<evidence type="ECO:0000256" key="1">
    <source>
        <dbReference type="ARBA" id="ARBA00008361"/>
    </source>
</evidence>
<evidence type="ECO:0000256" key="3">
    <source>
        <dbReference type="ARBA" id="ARBA00022679"/>
    </source>
</evidence>
<dbReference type="AlphaFoldDB" id="A0A0N0C4M0"/>
<keyword evidence="2 5" id="KW-0489">Methyltransferase</keyword>
<protein>
    <submittedName>
        <fullName evidence="5">SAM-dependent methyltransferase</fullName>
    </submittedName>
</protein>
<evidence type="ECO:0000313" key="6">
    <source>
        <dbReference type="Proteomes" id="UP000037688"/>
    </source>
</evidence>